<evidence type="ECO:0000256" key="5">
    <source>
        <dbReference type="ARBA" id="ARBA00022691"/>
    </source>
</evidence>
<evidence type="ECO:0000313" key="7">
    <source>
        <dbReference type="EMBL" id="TEB04928.1"/>
    </source>
</evidence>
<dbReference type="InterPro" id="IPR000780">
    <property type="entry name" value="CheR_MeTrfase"/>
</dbReference>
<dbReference type="PIRSF" id="PIRSF000410">
    <property type="entry name" value="CheR"/>
    <property type="match status" value="1"/>
</dbReference>
<dbReference type="SMART" id="SM00138">
    <property type="entry name" value="MeTrc"/>
    <property type="match status" value="1"/>
</dbReference>
<organism evidence="7 8">
    <name type="scientific">Pelotomaculum schinkii</name>
    <dbReference type="NCBI Taxonomy" id="78350"/>
    <lineage>
        <taxon>Bacteria</taxon>
        <taxon>Bacillati</taxon>
        <taxon>Bacillota</taxon>
        <taxon>Clostridia</taxon>
        <taxon>Eubacteriales</taxon>
        <taxon>Desulfotomaculaceae</taxon>
        <taxon>Pelotomaculum</taxon>
    </lineage>
</organism>
<name>A0A4Y7R7J0_9FIRM</name>
<dbReference type="PANTHER" id="PTHR24422">
    <property type="entry name" value="CHEMOTAXIS PROTEIN METHYLTRANSFERASE"/>
    <property type="match status" value="1"/>
</dbReference>
<feature type="domain" description="CheR-type methyltransferase" evidence="6">
    <location>
        <begin position="1"/>
        <end position="273"/>
    </location>
</feature>
<dbReference type="PROSITE" id="PS50123">
    <property type="entry name" value="CHER"/>
    <property type="match status" value="1"/>
</dbReference>
<keyword evidence="4 7" id="KW-0808">Transferase</keyword>
<dbReference type="Proteomes" id="UP000298324">
    <property type="component" value="Unassembled WGS sequence"/>
</dbReference>
<comment type="caution">
    <text evidence="7">The sequence shown here is derived from an EMBL/GenBank/DDBJ whole genome shotgun (WGS) entry which is preliminary data.</text>
</comment>
<gene>
    <name evidence="7" type="primary">cheR2_3</name>
    <name evidence="7" type="ORF">Psch_03691</name>
</gene>
<dbReference type="Gene3D" id="1.10.155.10">
    <property type="entry name" value="Chemotaxis receptor methyltransferase CheR, N-terminal domain"/>
    <property type="match status" value="1"/>
</dbReference>
<evidence type="ECO:0000313" key="8">
    <source>
        <dbReference type="Proteomes" id="UP000298324"/>
    </source>
</evidence>
<keyword evidence="5" id="KW-0949">S-adenosyl-L-methionine</keyword>
<sequence length="273" mass="31480">MQLTDREFQLISSLVNKICGITLGEKKRSLVAARLQKVLLSGGFGSFQEYYEYIIQDTSGEALLNLVDQISTNHTYFFREKEHFDFLINVALPGISEEQRNTGRRKVRIWSAGCSSGEEPYTLAMILKEYLGGNSLHMDAGILATDISFSVLETAMAGIYPADKMLQVPISYRQRYFSPLKDGNWAVKQCLKDMVLFRRLNLMSREFRFKGLFQVIFCRNVMIYFDKATRRELIEKLHRYTEPGGYLLIGHSETLDREAGLYKYIKPSVYKKI</sequence>
<dbReference type="RefSeq" id="WP_190259214.1">
    <property type="nucleotide sequence ID" value="NZ_QFGA01000003.1"/>
</dbReference>
<dbReference type="SUPFAM" id="SSF53335">
    <property type="entry name" value="S-adenosyl-L-methionine-dependent methyltransferases"/>
    <property type="match status" value="1"/>
</dbReference>
<reference evidence="7 8" key="1">
    <citation type="journal article" date="2018" name="Environ. Microbiol.">
        <title>Novel energy conservation strategies and behaviour of Pelotomaculum schinkii driving syntrophic propionate catabolism.</title>
        <authorList>
            <person name="Hidalgo-Ahumada C.A.P."/>
            <person name="Nobu M.K."/>
            <person name="Narihiro T."/>
            <person name="Tamaki H."/>
            <person name="Liu W.T."/>
            <person name="Kamagata Y."/>
            <person name="Stams A.J.M."/>
            <person name="Imachi H."/>
            <person name="Sousa D.Z."/>
        </authorList>
    </citation>
    <scope>NUCLEOTIDE SEQUENCE [LARGE SCALE GENOMIC DNA]</scope>
    <source>
        <strain evidence="7 8">HH</strain>
    </source>
</reference>
<dbReference type="Pfam" id="PF01739">
    <property type="entry name" value="CheR"/>
    <property type="match status" value="1"/>
</dbReference>
<evidence type="ECO:0000259" key="6">
    <source>
        <dbReference type="PROSITE" id="PS50123"/>
    </source>
</evidence>
<proteinExistence type="predicted"/>
<dbReference type="GO" id="GO:0008983">
    <property type="term" value="F:protein-glutamate O-methyltransferase activity"/>
    <property type="evidence" value="ECO:0007669"/>
    <property type="project" value="UniProtKB-EC"/>
</dbReference>
<dbReference type="Pfam" id="PF03705">
    <property type="entry name" value="CheR_N"/>
    <property type="match status" value="1"/>
</dbReference>
<accession>A0A4Y7R7J0</accession>
<dbReference type="AlphaFoldDB" id="A0A4Y7R7J0"/>
<dbReference type="Gene3D" id="3.40.50.150">
    <property type="entry name" value="Vaccinia Virus protein VP39"/>
    <property type="match status" value="1"/>
</dbReference>
<dbReference type="EMBL" id="QFGA01000003">
    <property type="protein sequence ID" value="TEB04928.1"/>
    <property type="molecule type" value="Genomic_DNA"/>
</dbReference>
<dbReference type="EC" id="2.1.1.80" evidence="2"/>
<dbReference type="SUPFAM" id="SSF47757">
    <property type="entry name" value="Chemotaxis receptor methyltransferase CheR, N-terminal domain"/>
    <property type="match status" value="1"/>
</dbReference>
<dbReference type="InterPro" id="IPR036804">
    <property type="entry name" value="CheR_N_sf"/>
</dbReference>
<dbReference type="GO" id="GO:0032259">
    <property type="term" value="P:methylation"/>
    <property type="evidence" value="ECO:0007669"/>
    <property type="project" value="UniProtKB-KW"/>
</dbReference>
<comment type="catalytic activity">
    <reaction evidence="1">
        <text>L-glutamyl-[protein] + S-adenosyl-L-methionine = [protein]-L-glutamate 5-O-methyl ester + S-adenosyl-L-homocysteine</text>
        <dbReference type="Rhea" id="RHEA:24452"/>
        <dbReference type="Rhea" id="RHEA-COMP:10208"/>
        <dbReference type="Rhea" id="RHEA-COMP:10311"/>
        <dbReference type="ChEBI" id="CHEBI:29973"/>
        <dbReference type="ChEBI" id="CHEBI:57856"/>
        <dbReference type="ChEBI" id="CHEBI:59789"/>
        <dbReference type="ChEBI" id="CHEBI:82795"/>
        <dbReference type="EC" id="2.1.1.80"/>
    </reaction>
</comment>
<keyword evidence="3 7" id="KW-0489">Methyltransferase</keyword>
<dbReference type="PRINTS" id="PR00996">
    <property type="entry name" value="CHERMTFRASE"/>
</dbReference>
<dbReference type="InterPro" id="IPR050903">
    <property type="entry name" value="Bact_Chemotaxis_MeTrfase"/>
</dbReference>
<evidence type="ECO:0000256" key="3">
    <source>
        <dbReference type="ARBA" id="ARBA00022603"/>
    </source>
</evidence>
<evidence type="ECO:0000256" key="2">
    <source>
        <dbReference type="ARBA" id="ARBA00012534"/>
    </source>
</evidence>
<dbReference type="InterPro" id="IPR022641">
    <property type="entry name" value="CheR_N"/>
</dbReference>
<dbReference type="InterPro" id="IPR029063">
    <property type="entry name" value="SAM-dependent_MTases_sf"/>
</dbReference>
<keyword evidence="8" id="KW-1185">Reference proteome</keyword>
<dbReference type="InterPro" id="IPR026024">
    <property type="entry name" value="Chemotaxis_MeTrfase_CheR"/>
</dbReference>
<protein>
    <recommendedName>
        <fullName evidence="2">protein-glutamate O-methyltransferase</fullName>
        <ecNumber evidence="2">2.1.1.80</ecNumber>
    </recommendedName>
</protein>
<dbReference type="InterPro" id="IPR022642">
    <property type="entry name" value="CheR_C"/>
</dbReference>
<dbReference type="PANTHER" id="PTHR24422:SF26">
    <property type="entry name" value="CHEMOTAXIS PROTEIN METHYLTRANSFERASE"/>
    <property type="match status" value="1"/>
</dbReference>
<evidence type="ECO:0000256" key="4">
    <source>
        <dbReference type="ARBA" id="ARBA00022679"/>
    </source>
</evidence>
<evidence type="ECO:0000256" key="1">
    <source>
        <dbReference type="ARBA" id="ARBA00001541"/>
    </source>
</evidence>